<accession>A0ACC1MXH5</accession>
<sequence length="620" mass="66825">MLNPFTLIQNGFEKSKEKVSALDQRMNRSTFGRVFRLEGSGHVSANFSSTMPILRANSPTVVMPKSIRGATFFREIRAGLTTFATMAYIIAVNSAILSDSGGTCECPIGSEPGCPGDAAMTMCQTTLKRDLITATAALAGLASILFGFLTNLPVALGPGMGLNAYFTYQVVGWRGSGHIPYRIALTAIFVEGFIFMFLALTGMRQWLVRMIPATIKTACGVGIGLFLTEIGLSYSAGIGAITGGFTTPLAIGGCPPEMLDSSAECSGGIMTNPAMWIGIFIGGVLVAFLMAFKVKSAIIIGIGLVSILSWPRNTSFTYFPYTAEGESRYQFFRQVVAFHPIETTLAVQQWNLEGTSGAQFALALVTFLYVDIIDCTATLYSMAKFCGVVEDNGDFPRSTVAYCTDAACISIGSLFGCSPVTAFIESGAGIAEGGRTGLTAISTGFCFLVSLFFAPILASIPPWATGATLILVGCLMIRQVTNINWQYIGDAVPSFVTLAFMPFSYSVAYGLIAGMLIYVVLNTMIWMVVKFTGGRVTPANWQEKEVYSFGFGRRDTPAWVRFLRRRFFYENEAGGVRKDGIELADCDSTINHGSRSTSAEGKQIRVLRPHHLDCDLPSLD</sequence>
<keyword evidence="2" id="KW-1185">Reference proteome</keyword>
<reference evidence="1" key="1">
    <citation type="submission" date="2022-10" db="EMBL/GenBank/DDBJ databases">
        <title>Genome Sequence of Xylaria curta.</title>
        <authorList>
            <person name="Buettner E."/>
        </authorList>
    </citation>
    <scope>NUCLEOTIDE SEQUENCE</scope>
    <source>
        <strain evidence="1">Babe10</strain>
    </source>
</reference>
<dbReference type="Proteomes" id="UP001143856">
    <property type="component" value="Unassembled WGS sequence"/>
</dbReference>
<protein>
    <submittedName>
        <fullName evidence="1">Uncharacterized protein</fullName>
    </submittedName>
</protein>
<comment type="caution">
    <text evidence="1">The sequence shown here is derived from an EMBL/GenBank/DDBJ whole genome shotgun (WGS) entry which is preliminary data.</text>
</comment>
<evidence type="ECO:0000313" key="1">
    <source>
        <dbReference type="EMBL" id="KAJ2971707.1"/>
    </source>
</evidence>
<gene>
    <name evidence="1" type="ORF">NUW58_g9341</name>
</gene>
<organism evidence="1 2">
    <name type="scientific">Xylaria curta</name>
    <dbReference type="NCBI Taxonomy" id="42375"/>
    <lineage>
        <taxon>Eukaryota</taxon>
        <taxon>Fungi</taxon>
        <taxon>Dikarya</taxon>
        <taxon>Ascomycota</taxon>
        <taxon>Pezizomycotina</taxon>
        <taxon>Sordariomycetes</taxon>
        <taxon>Xylariomycetidae</taxon>
        <taxon>Xylariales</taxon>
        <taxon>Xylariaceae</taxon>
        <taxon>Xylaria</taxon>
    </lineage>
</organism>
<name>A0ACC1MXH5_9PEZI</name>
<dbReference type="EMBL" id="JAPDGR010003318">
    <property type="protein sequence ID" value="KAJ2971707.1"/>
    <property type="molecule type" value="Genomic_DNA"/>
</dbReference>
<evidence type="ECO:0000313" key="2">
    <source>
        <dbReference type="Proteomes" id="UP001143856"/>
    </source>
</evidence>
<proteinExistence type="predicted"/>